<feature type="region of interest" description="Disordered" evidence="1">
    <location>
        <begin position="69"/>
        <end position="92"/>
    </location>
</feature>
<dbReference type="AlphaFoldDB" id="A0AA37M0G9"/>
<evidence type="ECO:0000313" key="3">
    <source>
        <dbReference type="Proteomes" id="UP001055172"/>
    </source>
</evidence>
<dbReference type="EMBL" id="BPPX01000053">
    <property type="protein sequence ID" value="GJC90433.1"/>
    <property type="molecule type" value="Genomic_DNA"/>
</dbReference>
<feature type="compositionally biased region" description="Pro residues" evidence="1">
    <location>
        <begin position="286"/>
        <end position="295"/>
    </location>
</feature>
<name>A0AA37M0G9_9PEZI</name>
<gene>
    <name evidence="2" type="ORF">ColLi_13271</name>
</gene>
<accession>A0AA37M0G9</accession>
<evidence type="ECO:0000256" key="1">
    <source>
        <dbReference type="SAM" id="MobiDB-lite"/>
    </source>
</evidence>
<feature type="compositionally biased region" description="Low complexity" evidence="1">
    <location>
        <begin position="267"/>
        <end position="282"/>
    </location>
</feature>
<comment type="caution">
    <text evidence="2">The sequence shown here is derived from an EMBL/GenBank/DDBJ whole genome shotgun (WGS) entry which is preliminary data.</text>
</comment>
<feature type="region of interest" description="Disordered" evidence="1">
    <location>
        <begin position="267"/>
        <end position="354"/>
    </location>
</feature>
<reference evidence="2 3" key="1">
    <citation type="submission" date="2021-07" db="EMBL/GenBank/DDBJ databases">
        <title>Genome data of Colletotrichum spaethianum.</title>
        <authorList>
            <person name="Utami Y.D."/>
            <person name="Hiruma K."/>
        </authorList>
    </citation>
    <scope>NUCLEOTIDE SEQUENCE [LARGE SCALE GENOMIC DNA]</scope>
    <source>
        <strain evidence="2 3">MAFF 242679</strain>
    </source>
</reference>
<sequence length="515" mass="57067">MCHRHAKRDFTLLLLDSLDAPFLDEFSVRLDRLSGFVTENPKVPSLTGVNRDGFAFTNAITATIANRGPTQTHTHTRKHIPDGGHVPPDVSSRAGAAAVGEHRGDRRSFRFRSRTLGELVFSSPSTKVTWRPSDKVLMKSFLAFYRLSPASVDALRRAATSSAGERVLAAARQPDPVAADLHQLAVMMDIDLPSLSDAEWDAIKTKMASSLAYILDKNVRAGRLEFYWDLETMSRRLRWPRELREAWLHPLWLGDDDATTPPAAVAVVPVPSQGESRLPLRSGRPRPGPAEPPHTSPCTGTPERRAHRRPTPRTPESPSENLFRLRSRQLRPNPEPCPPPLPSSSPHPGAHDAQEPVAEALIRAIRRYDLCSAEVSSISINEMATRCAVHELLVAMKPPSNGRRRQQHLTDKLQWACTRALIRSLVVVDDGGDDHGDGEPPPPGQCGPLRRLTRLQNRRREVLVLMRDTAAIIGRLQREFSNPQRGEGMPGVWQVLWEPAVLCTGLVGQVSLDVV</sequence>
<feature type="region of interest" description="Disordered" evidence="1">
    <location>
        <begin position="430"/>
        <end position="449"/>
    </location>
</feature>
<protein>
    <submittedName>
        <fullName evidence="2">Uncharacterized protein</fullName>
    </submittedName>
</protein>
<proteinExistence type="predicted"/>
<dbReference type="Proteomes" id="UP001055172">
    <property type="component" value="Unassembled WGS sequence"/>
</dbReference>
<evidence type="ECO:0000313" key="2">
    <source>
        <dbReference type="EMBL" id="GJC90433.1"/>
    </source>
</evidence>
<keyword evidence="3" id="KW-1185">Reference proteome</keyword>
<organism evidence="2 3">
    <name type="scientific">Colletotrichum liriopes</name>
    <dbReference type="NCBI Taxonomy" id="708192"/>
    <lineage>
        <taxon>Eukaryota</taxon>
        <taxon>Fungi</taxon>
        <taxon>Dikarya</taxon>
        <taxon>Ascomycota</taxon>
        <taxon>Pezizomycotina</taxon>
        <taxon>Sordariomycetes</taxon>
        <taxon>Hypocreomycetidae</taxon>
        <taxon>Glomerellales</taxon>
        <taxon>Glomerellaceae</taxon>
        <taxon>Colletotrichum</taxon>
        <taxon>Colletotrichum spaethianum species complex</taxon>
    </lineage>
</organism>
<feature type="compositionally biased region" description="Pro residues" evidence="1">
    <location>
        <begin position="333"/>
        <end position="345"/>
    </location>
</feature>